<feature type="transmembrane region" description="Helical" evidence="2">
    <location>
        <begin position="12"/>
        <end position="39"/>
    </location>
</feature>
<dbReference type="EMBL" id="RBIG01000001">
    <property type="protein sequence ID" value="RKQ73268.1"/>
    <property type="molecule type" value="Genomic_DNA"/>
</dbReference>
<protein>
    <submittedName>
        <fullName evidence="4">Uncharacterized protein DUF4340</fullName>
    </submittedName>
</protein>
<comment type="caution">
    <text evidence="4">The sequence shown here is derived from an EMBL/GenBank/DDBJ whole genome shotgun (WGS) entry which is preliminary data.</text>
</comment>
<feature type="region of interest" description="Disordered" evidence="1">
    <location>
        <begin position="347"/>
        <end position="368"/>
    </location>
</feature>
<organism evidence="4 5">
    <name type="scientific">Oceanibaculum indicum</name>
    <dbReference type="NCBI Taxonomy" id="526216"/>
    <lineage>
        <taxon>Bacteria</taxon>
        <taxon>Pseudomonadati</taxon>
        <taxon>Pseudomonadota</taxon>
        <taxon>Alphaproteobacteria</taxon>
        <taxon>Rhodospirillales</taxon>
        <taxon>Oceanibaculaceae</taxon>
        <taxon>Oceanibaculum</taxon>
    </lineage>
</organism>
<keyword evidence="2" id="KW-1133">Transmembrane helix</keyword>
<sequence>MNETHKTRSRKWASPVNLLILLVFIFVAGMVALGSHLFMERSIVKTVEEQDEHLFPRLSDESDDVAGILIERGQDRLELVRRNDGRRDDTQWGLANWDGYPVDEEKVAGLIDDLAALRGVETSTDQISAANIPDLRDRNTATEVTVRDNEGAVVAGLIIGDTVATPGGAEINRTFVQPRGAERAWLSAREIRVPVDHTAWISPIILDIAPDRIAVAKLRDTDGNRLEIERQENIEQPFKPTNQPEGTRVSEPWLLTRVAAALEKLQIVEARKADDTPLPTDSDTLEAEFKTLDGLRVKLAMAHQGDATWAEIEAQADDASTAKPEADSINARTAGWHFRLPDFVTKDLTANPEATVRETDRAPEPAQR</sequence>
<dbReference type="Pfam" id="PF14238">
    <property type="entry name" value="DUF4340"/>
    <property type="match status" value="1"/>
</dbReference>
<gene>
    <name evidence="4" type="ORF">BCL74_1054</name>
</gene>
<name>A0A420WQF2_9PROT</name>
<reference evidence="4 5" key="1">
    <citation type="submission" date="2018-10" db="EMBL/GenBank/DDBJ databases">
        <title>Comparative analysis of microorganisms from saline springs in Andes Mountain Range, Colombia.</title>
        <authorList>
            <person name="Rubin E."/>
        </authorList>
    </citation>
    <scope>NUCLEOTIDE SEQUENCE [LARGE SCALE GENOMIC DNA]</scope>
    <source>
        <strain evidence="4 5">USBA 36</strain>
    </source>
</reference>
<keyword evidence="2" id="KW-0472">Membrane</keyword>
<dbReference type="InterPro" id="IPR025641">
    <property type="entry name" value="DUF4340"/>
</dbReference>
<accession>A0A420WQF2</accession>
<dbReference type="OrthoDB" id="7359157at2"/>
<keyword evidence="2" id="KW-0812">Transmembrane</keyword>
<dbReference type="AlphaFoldDB" id="A0A420WQF2"/>
<evidence type="ECO:0000256" key="1">
    <source>
        <dbReference type="SAM" id="MobiDB-lite"/>
    </source>
</evidence>
<evidence type="ECO:0000313" key="4">
    <source>
        <dbReference type="EMBL" id="RKQ73268.1"/>
    </source>
</evidence>
<evidence type="ECO:0000256" key="2">
    <source>
        <dbReference type="SAM" id="Phobius"/>
    </source>
</evidence>
<feature type="domain" description="DUF4340" evidence="3">
    <location>
        <begin position="92"/>
        <end position="273"/>
    </location>
</feature>
<evidence type="ECO:0000259" key="3">
    <source>
        <dbReference type="Pfam" id="PF14238"/>
    </source>
</evidence>
<feature type="compositionally biased region" description="Basic and acidic residues" evidence="1">
    <location>
        <begin position="355"/>
        <end position="368"/>
    </location>
</feature>
<evidence type="ECO:0000313" key="5">
    <source>
        <dbReference type="Proteomes" id="UP000277424"/>
    </source>
</evidence>
<dbReference type="Proteomes" id="UP000277424">
    <property type="component" value="Unassembled WGS sequence"/>
</dbReference>
<proteinExistence type="predicted"/>